<keyword evidence="2" id="KW-1185">Reference proteome</keyword>
<name>A0ABR1U783_9PEZI</name>
<organism evidence="1 2">
    <name type="scientific">Apiospora rasikravindrae</name>
    <dbReference type="NCBI Taxonomy" id="990691"/>
    <lineage>
        <taxon>Eukaryota</taxon>
        <taxon>Fungi</taxon>
        <taxon>Dikarya</taxon>
        <taxon>Ascomycota</taxon>
        <taxon>Pezizomycotina</taxon>
        <taxon>Sordariomycetes</taxon>
        <taxon>Xylariomycetidae</taxon>
        <taxon>Amphisphaeriales</taxon>
        <taxon>Apiosporaceae</taxon>
        <taxon>Apiospora</taxon>
    </lineage>
</organism>
<accession>A0ABR1U783</accession>
<reference evidence="1 2" key="1">
    <citation type="submission" date="2023-01" db="EMBL/GenBank/DDBJ databases">
        <title>Analysis of 21 Apiospora genomes using comparative genomics revels a genus with tremendous synthesis potential of carbohydrate active enzymes and secondary metabolites.</title>
        <authorList>
            <person name="Sorensen T."/>
        </authorList>
    </citation>
    <scope>NUCLEOTIDE SEQUENCE [LARGE SCALE GENOMIC DNA]</scope>
    <source>
        <strain evidence="1 2">CBS 33761</strain>
    </source>
</reference>
<keyword evidence="1" id="KW-0489">Methyltransferase</keyword>
<gene>
    <name evidence="1" type="ORF">PG993_000003</name>
</gene>
<dbReference type="GO" id="GO:0008168">
    <property type="term" value="F:methyltransferase activity"/>
    <property type="evidence" value="ECO:0007669"/>
    <property type="project" value="UniProtKB-KW"/>
</dbReference>
<proteinExistence type="predicted"/>
<keyword evidence="1" id="KW-0808">Transferase</keyword>
<evidence type="ECO:0000313" key="2">
    <source>
        <dbReference type="Proteomes" id="UP001444661"/>
    </source>
</evidence>
<evidence type="ECO:0000313" key="1">
    <source>
        <dbReference type="EMBL" id="KAK8054776.1"/>
    </source>
</evidence>
<comment type="caution">
    <text evidence="1">The sequence shown here is derived from an EMBL/GenBank/DDBJ whole genome shotgun (WGS) entry which is preliminary data.</text>
</comment>
<protein>
    <submittedName>
        <fullName evidence="1">UMTA methyltransferase family protein</fullName>
    </submittedName>
</protein>
<dbReference type="Proteomes" id="UP001444661">
    <property type="component" value="Unassembled WGS sequence"/>
</dbReference>
<sequence length="109" mass="12137">MLATNGGDATRALTRARAAVVDVIETRFMIPYGPWHQDERLNHAGSFFDSAMNGLGWMGWRFLGATGLSGDDIEKLVEEAKSEVLDPKFRWRAPGWVVYGRKPAEGQVQ</sequence>
<dbReference type="GO" id="GO:0032259">
    <property type="term" value="P:methylation"/>
    <property type="evidence" value="ECO:0007669"/>
    <property type="project" value="UniProtKB-KW"/>
</dbReference>
<dbReference type="EMBL" id="JAQQWK010000001">
    <property type="protein sequence ID" value="KAK8054776.1"/>
    <property type="molecule type" value="Genomic_DNA"/>
</dbReference>